<evidence type="ECO:0000313" key="1">
    <source>
        <dbReference type="EMBL" id="EOQ90699.1"/>
    </source>
</evidence>
<accession>A0A5E8HHF0</accession>
<reference evidence="1 2" key="1">
    <citation type="submission" date="2013-04" db="EMBL/GenBank/DDBJ databases">
        <authorList>
            <person name="Harkins D.M."/>
            <person name="Durkin A.S."/>
            <person name="Brinkac L.M."/>
            <person name="Haft D.H."/>
            <person name="Selengut J.D."/>
            <person name="Sanka R."/>
            <person name="DePew J."/>
            <person name="Purushe J."/>
            <person name="Hartskeerl R.A."/>
            <person name="Ahmed A."/>
            <person name="van der Linden H."/>
            <person name="Goris M.G.A."/>
            <person name="Vinetz J.M."/>
            <person name="Sutton G.G."/>
            <person name="Nierman W.C."/>
            <person name="Fouts D.E."/>
        </authorList>
    </citation>
    <scope>NUCLEOTIDE SEQUENCE [LARGE SCALE GENOMIC DNA]</scope>
    <source>
        <strain evidence="1 2">Sao Paulo</strain>
    </source>
</reference>
<proteinExistence type="predicted"/>
<sequence length="48" mass="5563">MAFHHTIFLFSILCFSKFQLDAKEGFSSEASDMLGLVLSRWNQRILIL</sequence>
<dbReference type="EMBL" id="AOGX02000008">
    <property type="protein sequence ID" value="EOQ90699.1"/>
    <property type="molecule type" value="Genomic_DNA"/>
</dbReference>
<dbReference type="Proteomes" id="UP000013996">
    <property type="component" value="Unassembled WGS sequence"/>
</dbReference>
<dbReference type="AlphaFoldDB" id="A0A5E8HHF0"/>
<evidence type="ECO:0000313" key="2">
    <source>
        <dbReference type="Proteomes" id="UP000013996"/>
    </source>
</evidence>
<name>A0A5E8HHF0_9LEPT</name>
<comment type="caution">
    <text evidence="1">The sequence shown here is derived from an EMBL/GenBank/DDBJ whole genome shotgun (WGS) entry which is preliminary data.</text>
</comment>
<gene>
    <name evidence="1" type="ORF">LEP1GSC202_3774</name>
</gene>
<organism evidence="1 2">
    <name type="scientific">Leptospira yanagawae serovar Saopaulo str. Sao Paulo = ATCC 700523</name>
    <dbReference type="NCBI Taxonomy" id="1249483"/>
    <lineage>
        <taxon>Bacteria</taxon>
        <taxon>Pseudomonadati</taxon>
        <taxon>Spirochaetota</taxon>
        <taxon>Spirochaetia</taxon>
        <taxon>Leptospirales</taxon>
        <taxon>Leptospiraceae</taxon>
        <taxon>Leptospira</taxon>
    </lineage>
</organism>
<protein>
    <submittedName>
        <fullName evidence="1">Uncharacterized protein</fullName>
    </submittedName>
</protein>
<dbReference type="STRING" id="1249483.LEP1GSC202_3774"/>